<dbReference type="Pfam" id="PF07486">
    <property type="entry name" value="Hydrolase_2"/>
    <property type="match status" value="1"/>
</dbReference>
<evidence type="ECO:0000256" key="4">
    <source>
        <dbReference type="ARBA" id="ARBA00022729"/>
    </source>
</evidence>
<organism evidence="11 12">
    <name type="scientific">Desulforamulus aquiferis</name>
    <dbReference type="NCBI Taxonomy" id="1397668"/>
    <lineage>
        <taxon>Bacteria</taxon>
        <taxon>Bacillati</taxon>
        <taxon>Bacillota</taxon>
        <taxon>Clostridia</taxon>
        <taxon>Eubacteriales</taxon>
        <taxon>Peptococcaceae</taxon>
        <taxon>Desulforamulus</taxon>
    </lineage>
</organism>
<evidence type="ECO:0000256" key="6">
    <source>
        <dbReference type="ARBA" id="ARBA00022969"/>
    </source>
</evidence>
<feature type="domain" description="Cell wall hydrolase SleB" evidence="10">
    <location>
        <begin position="133"/>
        <end position="231"/>
    </location>
</feature>
<reference evidence="11" key="1">
    <citation type="journal article" date="2023" name="J. Hazard. Mater.">
        <title>Anaerobic biodegradation of pyrene and benzo[a]pyrene by a new sulfate-reducing Desulforamulus aquiferis strain DSA.</title>
        <authorList>
            <person name="Zhang Z."/>
            <person name="Sun J."/>
            <person name="Gong X."/>
            <person name="Wang C."/>
            <person name="Wang H."/>
        </authorList>
    </citation>
    <scope>NUCLEOTIDE SEQUENCE</scope>
    <source>
        <strain evidence="11">DSA</strain>
    </source>
</reference>
<dbReference type="InterPro" id="IPR002477">
    <property type="entry name" value="Peptidoglycan-bd-like"/>
</dbReference>
<evidence type="ECO:0000256" key="8">
    <source>
        <dbReference type="NCBIfam" id="TIGR02869"/>
    </source>
</evidence>
<dbReference type="Pfam" id="PF01471">
    <property type="entry name" value="PG_binding_1"/>
    <property type="match status" value="1"/>
</dbReference>
<evidence type="ECO:0000313" key="11">
    <source>
        <dbReference type="EMBL" id="MDO7787482.1"/>
    </source>
</evidence>
<feature type="domain" description="Peptidoglycan binding-like" evidence="9">
    <location>
        <begin position="36"/>
        <end position="91"/>
    </location>
</feature>
<evidence type="ECO:0000259" key="9">
    <source>
        <dbReference type="Pfam" id="PF01471"/>
    </source>
</evidence>
<comment type="caution">
    <text evidence="11">The sequence shown here is derived from an EMBL/GenBank/DDBJ whole genome shotgun (WGS) entry which is preliminary data.</text>
</comment>
<keyword evidence="6" id="KW-0749">Sporulation</keyword>
<keyword evidence="3" id="KW-0309">Germination</keyword>
<dbReference type="InterPro" id="IPR036365">
    <property type="entry name" value="PGBD-like_sf"/>
</dbReference>
<dbReference type="AlphaFoldDB" id="A0AAW7ZDP8"/>
<proteinExistence type="inferred from homology"/>
<dbReference type="Proteomes" id="UP001172911">
    <property type="component" value="Unassembled WGS sequence"/>
</dbReference>
<evidence type="ECO:0000256" key="7">
    <source>
        <dbReference type="ARBA" id="ARBA00023316"/>
    </source>
</evidence>
<protein>
    <recommendedName>
        <fullName evidence="2 8">Spore cortex-lytic enzyme</fullName>
    </recommendedName>
</protein>
<dbReference type="InterPro" id="IPR042047">
    <property type="entry name" value="SleB_dom1"/>
</dbReference>
<dbReference type="Gene3D" id="1.10.10.2520">
    <property type="entry name" value="Cell wall hydrolase SleB, domain 1"/>
    <property type="match status" value="1"/>
</dbReference>
<evidence type="ECO:0000313" key="12">
    <source>
        <dbReference type="Proteomes" id="UP001172911"/>
    </source>
</evidence>
<evidence type="ECO:0000256" key="3">
    <source>
        <dbReference type="ARBA" id="ARBA00022544"/>
    </source>
</evidence>
<dbReference type="SUPFAM" id="SSF47090">
    <property type="entry name" value="PGBD-like"/>
    <property type="match status" value="1"/>
</dbReference>
<name>A0AAW7ZDP8_9FIRM</name>
<keyword evidence="5" id="KW-0378">Hydrolase</keyword>
<evidence type="ECO:0000256" key="5">
    <source>
        <dbReference type="ARBA" id="ARBA00022801"/>
    </source>
</evidence>
<reference evidence="11" key="2">
    <citation type="submission" date="2023-03" db="EMBL/GenBank/DDBJ databases">
        <authorList>
            <person name="Zhang Z."/>
        </authorList>
    </citation>
    <scope>NUCLEOTIDE SEQUENCE</scope>
    <source>
        <strain evidence="11">DSA</strain>
    </source>
</reference>
<keyword evidence="4" id="KW-0732">Signal</keyword>
<dbReference type="GO" id="GO:0009847">
    <property type="term" value="P:spore germination"/>
    <property type="evidence" value="ECO:0007669"/>
    <property type="project" value="UniProtKB-UniRule"/>
</dbReference>
<evidence type="ECO:0000256" key="1">
    <source>
        <dbReference type="ARBA" id="ARBA00007010"/>
    </source>
</evidence>
<dbReference type="InterPro" id="IPR011105">
    <property type="entry name" value="Cell_wall_hydrolase_SleB"/>
</dbReference>
<comment type="similarity">
    <text evidence="1">Belongs to the SleB family.</text>
</comment>
<dbReference type="InterPro" id="IPR036366">
    <property type="entry name" value="PGBDSf"/>
</dbReference>
<dbReference type="GO" id="GO:0071555">
    <property type="term" value="P:cell wall organization"/>
    <property type="evidence" value="ECO:0007669"/>
    <property type="project" value="UniProtKB-KW"/>
</dbReference>
<dbReference type="EMBL" id="JARPTC010000013">
    <property type="protein sequence ID" value="MDO7787482.1"/>
    <property type="molecule type" value="Genomic_DNA"/>
</dbReference>
<dbReference type="Gene3D" id="1.10.101.10">
    <property type="entry name" value="PGBD-like superfamily/PGBD"/>
    <property type="match status" value="1"/>
</dbReference>
<dbReference type="GO" id="GO:0016787">
    <property type="term" value="F:hydrolase activity"/>
    <property type="evidence" value="ECO:0007669"/>
    <property type="project" value="UniProtKB-KW"/>
</dbReference>
<keyword evidence="7" id="KW-0961">Cell wall biogenesis/degradation</keyword>
<evidence type="ECO:0000256" key="2">
    <source>
        <dbReference type="ARBA" id="ARBA00018364"/>
    </source>
</evidence>
<dbReference type="GO" id="GO:0030435">
    <property type="term" value="P:sporulation resulting in formation of a cellular spore"/>
    <property type="evidence" value="ECO:0007669"/>
    <property type="project" value="UniProtKB-KW"/>
</dbReference>
<evidence type="ECO:0000259" key="10">
    <source>
        <dbReference type="Pfam" id="PF07486"/>
    </source>
</evidence>
<gene>
    <name evidence="11" type="primary">sleB</name>
    <name evidence="11" type="ORF">P6N53_09650</name>
</gene>
<dbReference type="InterPro" id="IPR014224">
    <property type="entry name" value="Spore_cortex_SleB"/>
</dbReference>
<sequence length="232" mass="25622">MLTVLAMFVLSLFVIVPLNKAEAAFGDRTLRQGMKGEDVKQLQRNLGYLGYSVGKIDGIFGSKTLNTVKEFQWKNGLKADGIVGKQTSQAIIRQAGGVQNERPRTEPVSRGNLNLSRKDLYDLARVVHGEARGESFEGQVAVAAVVLNRLYSGDFGRNVQEVIFQPWAFTAVHDGQFYLEPNSSAYSAVDAAVKGWDPTGGAIYYWNPVTATSKWIWSRPIINKIGRHVFAV</sequence>
<dbReference type="Gene3D" id="6.20.240.60">
    <property type="match status" value="1"/>
</dbReference>
<dbReference type="NCBIfam" id="TIGR02869">
    <property type="entry name" value="spore_SleB"/>
    <property type="match status" value="1"/>
</dbReference>
<keyword evidence="12" id="KW-1185">Reference proteome</keyword>
<accession>A0AAW7ZDP8</accession>